<proteinExistence type="predicted"/>
<sequence length="161" mass="18151">MTYNTKSLLLTTNNISQTLVGYVVLKAVAFLEWTRPLRKLSVKRRSTDDHLIVFGPNFIHANSSTNVYSAFLHDIADNLTFKQFELLTIGTDEELAFKAAIKRCLPGSTHVLCTRHLKQGANRQMEDIVGFPLKDRQEVLDLVCDSNGLVQNQTLISTKKD</sequence>
<name>A0AAE0WE57_9BIVA</name>
<accession>A0AAE0WE57</accession>
<reference evidence="1" key="2">
    <citation type="journal article" date="2021" name="Genome Biol. Evol.">
        <title>Developing a high-quality reference genome for a parasitic bivalve with doubly uniparental inheritance (Bivalvia: Unionida).</title>
        <authorList>
            <person name="Smith C.H."/>
        </authorList>
    </citation>
    <scope>NUCLEOTIDE SEQUENCE</scope>
    <source>
        <strain evidence="1">CHS0354</strain>
        <tissue evidence="1">Mantle</tissue>
    </source>
</reference>
<dbReference type="AlphaFoldDB" id="A0AAE0WE57"/>
<evidence type="ECO:0000313" key="2">
    <source>
        <dbReference type="Proteomes" id="UP001195483"/>
    </source>
</evidence>
<keyword evidence="2" id="KW-1185">Reference proteome</keyword>
<dbReference type="EMBL" id="JAEAOA010000712">
    <property type="protein sequence ID" value="KAK3611983.1"/>
    <property type="molecule type" value="Genomic_DNA"/>
</dbReference>
<gene>
    <name evidence="1" type="ORF">CHS0354_011642</name>
</gene>
<comment type="caution">
    <text evidence="1">The sequence shown here is derived from an EMBL/GenBank/DDBJ whole genome shotgun (WGS) entry which is preliminary data.</text>
</comment>
<reference evidence="1" key="1">
    <citation type="journal article" date="2021" name="Genome Biol. Evol.">
        <title>A High-Quality Reference Genome for a Parasitic Bivalve with Doubly Uniparental Inheritance (Bivalvia: Unionida).</title>
        <authorList>
            <person name="Smith C.H."/>
        </authorList>
    </citation>
    <scope>NUCLEOTIDE SEQUENCE</scope>
    <source>
        <strain evidence="1">CHS0354</strain>
    </source>
</reference>
<dbReference type="Proteomes" id="UP001195483">
    <property type="component" value="Unassembled WGS sequence"/>
</dbReference>
<organism evidence="1 2">
    <name type="scientific">Potamilus streckersoni</name>
    <dbReference type="NCBI Taxonomy" id="2493646"/>
    <lineage>
        <taxon>Eukaryota</taxon>
        <taxon>Metazoa</taxon>
        <taxon>Spiralia</taxon>
        <taxon>Lophotrochozoa</taxon>
        <taxon>Mollusca</taxon>
        <taxon>Bivalvia</taxon>
        <taxon>Autobranchia</taxon>
        <taxon>Heteroconchia</taxon>
        <taxon>Palaeoheterodonta</taxon>
        <taxon>Unionida</taxon>
        <taxon>Unionoidea</taxon>
        <taxon>Unionidae</taxon>
        <taxon>Ambleminae</taxon>
        <taxon>Lampsilini</taxon>
        <taxon>Potamilus</taxon>
    </lineage>
</organism>
<evidence type="ECO:0008006" key="3">
    <source>
        <dbReference type="Google" id="ProtNLM"/>
    </source>
</evidence>
<reference evidence="1" key="3">
    <citation type="submission" date="2023-05" db="EMBL/GenBank/DDBJ databases">
        <authorList>
            <person name="Smith C.H."/>
        </authorList>
    </citation>
    <scope>NUCLEOTIDE SEQUENCE</scope>
    <source>
        <strain evidence="1">CHS0354</strain>
        <tissue evidence="1">Mantle</tissue>
    </source>
</reference>
<protein>
    <recommendedName>
        <fullName evidence="3">MULE transposase domain-containing protein</fullName>
    </recommendedName>
</protein>
<evidence type="ECO:0000313" key="1">
    <source>
        <dbReference type="EMBL" id="KAK3611983.1"/>
    </source>
</evidence>